<evidence type="ECO:0000256" key="3">
    <source>
        <dbReference type="ARBA" id="ARBA00005043"/>
    </source>
</evidence>
<dbReference type="GO" id="GO:0008023">
    <property type="term" value="C:transcription elongation factor complex"/>
    <property type="evidence" value="ECO:0007669"/>
    <property type="project" value="TreeGrafter"/>
</dbReference>
<comment type="similarity">
    <text evidence="4">Belongs to the ELP4 family.</text>
</comment>
<name>A0A137PAQ9_CONC2</name>
<dbReference type="PANTHER" id="PTHR12896">
    <property type="entry name" value="PAX6 NEIGHBOR PROTEIN PAXNEB"/>
    <property type="match status" value="1"/>
</dbReference>
<dbReference type="Gene3D" id="3.40.50.300">
    <property type="entry name" value="P-loop containing nucleotide triphosphate hydrolases"/>
    <property type="match status" value="1"/>
</dbReference>
<keyword evidence="7" id="KW-0819">tRNA processing</keyword>
<dbReference type="STRING" id="796925.A0A137PAQ9"/>
<dbReference type="GO" id="GO:0005737">
    <property type="term" value="C:cytoplasm"/>
    <property type="evidence" value="ECO:0007669"/>
    <property type="project" value="UniProtKB-SubCell"/>
</dbReference>
<dbReference type="PANTHER" id="PTHR12896:SF1">
    <property type="entry name" value="ELONGATOR COMPLEX PROTEIN 4"/>
    <property type="match status" value="1"/>
</dbReference>
<accession>A0A137PAQ9</accession>
<dbReference type="GO" id="GO:0033588">
    <property type="term" value="C:elongator holoenzyme complex"/>
    <property type="evidence" value="ECO:0007669"/>
    <property type="project" value="InterPro"/>
</dbReference>
<dbReference type="EMBL" id="KQ964462">
    <property type="protein sequence ID" value="KXN72022.1"/>
    <property type="molecule type" value="Genomic_DNA"/>
</dbReference>
<dbReference type="AlphaFoldDB" id="A0A137PAQ9"/>
<dbReference type="GO" id="GO:0002098">
    <property type="term" value="P:tRNA wobble uridine modification"/>
    <property type="evidence" value="ECO:0007669"/>
    <property type="project" value="InterPro"/>
</dbReference>
<dbReference type="OrthoDB" id="289162at2759"/>
<keyword evidence="6" id="KW-0963">Cytoplasm</keyword>
<dbReference type="CDD" id="cd19494">
    <property type="entry name" value="Elp4"/>
    <property type="match status" value="1"/>
</dbReference>
<evidence type="ECO:0000313" key="11">
    <source>
        <dbReference type="Proteomes" id="UP000070444"/>
    </source>
</evidence>
<reference evidence="10 11" key="1">
    <citation type="journal article" date="2015" name="Genome Biol. Evol.">
        <title>Phylogenomic analyses indicate that early fungi evolved digesting cell walls of algal ancestors of land plants.</title>
        <authorList>
            <person name="Chang Y."/>
            <person name="Wang S."/>
            <person name="Sekimoto S."/>
            <person name="Aerts A.L."/>
            <person name="Choi C."/>
            <person name="Clum A."/>
            <person name="LaButti K.M."/>
            <person name="Lindquist E.A."/>
            <person name="Yee Ngan C."/>
            <person name="Ohm R.A."/>
            <person name="Salamov A.A."/>
            <person name="Grigoriev I.V."/>
            <person name="Spatafora J.W."/>
            <person name="Berbee M.L."/>
        </authorList>
    </citation>
    <scope>NUCLEOTIDE SEQUENCE [LARGE SCALE GENOMIC DNA]</scope>
    <source>
        <strain evidence="10 11">NRRL 28638</strain>
    </source>
</reference>
<evidence type="ECO:0000313" key="10">
    <source>
        <dbReference type="EMBL" id="KXN72022.1"/>
    </source>
</evidence>
<evidence type="ECO:0000256" key="7">
    <source>
        <dbReference type="ARBA" id="ARBA00022694"/>
    </source>
</evidence>
<evidence type="ECO:0000256" key="1">
    <source>
        <dbReference type="ARBA" id="ARBA00004123"/>
    </source>
</evidence>
<feature type="region of interest" description="Disordered" evidence="9">
    <location>
        <begin position="354"/>
        <end position="408"/>
    </location>
</feature>
<keyword evidence="11" id="KW-1185">Reference proteome</keyword>
<dbReference type="Proteomes" id="UP000070444">
    <property type="component" value="Unassembled WGS sequence"/>
</dbReference>
<gene>
    <name evidence="10" type="ORF">CONCODRAFT_78039</name>
</gene>
<evidence type="ECO:0000256" key="8">
    <source>
        <dbReference type="ARBA" id="ARBA00023242"/>
    </source>
</evidence>
<keyword evidence="8" id="KW-0539">Nucleus</keyword>
<sequence>MSSFKKRVGGQKVSIKLPLGSKLSTQNGQLLISSGISSLDEVLGGGLPVGSLNLVLEDQFTNYSSYLLKYFLTQGVSNSQPACLVGGEDRFWSSLPGIYHYDRIQATTPPKEQEPKKEESDDLKIAWRYKNLPNLNSINSDSEKSNPALDKIESNFCNRFDLTNSITDDVLSKAQKHHFNLEKYSESNILEGVLEDIKHLLKSEFSSTIPTDPSQPRKILRVAVNSLGSPFYNNGPLPFAEVYQFLTQLKGLMRFSYATLMVTLPAYIYSPSYLVPIYHLFDSVISLDTFTQEQAALAASGHHGFFRLVKSPSINTIQPSTSKILQSNHNNFVFKLSRKQFTIEPYVLPPELGDSPASSGCSPQNPSQNISSDILENFSQNKPSTQPKRITSHLGFNNNGNSKKSLDF</sequence>
<dbReference type="OMA" id="NTTMWDD"/>
<dbReference type="Pfam" id="PF05625">
    <property type="entry name" value="PAXNEB"/>
    <property type="match status" value="1"/>
</dbReference>
<protein>
    <recommendedName>
        <fullName evidence="5">Elongator complex protein 4</fullName>
    </recommendedName>
</protein>
<evidence type="ECO:0000256" key="2">
    <source>
        <dbReference type="ARBA" id="ARBA00004496"/>
    </source>
</evidence>
<dbReference type="InterPro" id="IPR027417">
    <property type="entry name" value="P-loop_NTPase"/>
</dbReference>
<organism evidence="10 11">
    <name type="scientific">Conidiobolus coronatus (strain ATCC 28846 / CBS 209.66 / NRRL 28638)</name>
    <name type="common">Delacroixia coronata</name>
    <dbReference type="NCBI Taxonomy" id="796925"/>
    <lineage>
        <taxon>Eukaryota</taxon>
        <taxon>Fungi</taxon>
        <taxon>Fungi incertae sedis</taxon>
        <taxon>Zoopagomycota</taxon>
        <taxon>Entomophthoromycotina</taxon>
        <taxon>Entomophthoromycetes</taxon>
        <taxon>Entomophthorales</taxon>
        <taxon>Ancylistaceae</taxon>
        <taxon>Conidiobolus</taxon>
    </lineage>
</organism>
<evidence type="ECO:0000256" key="5">
    <source>
        <dbReference type="ARBA" id="ARBA00020265"/>
    </source>
</evidence>
<dbReference type="UniPathway" id="UPA00988"/>
<evidence type="ECO:0000256" key="6">
    <source>
        <dbReference type="ARBA" id="ARBA00022490"/>
    </source>
</evidence>
<dbReference type="InterPro" id="IPR008728">
    <property type="entry name" value="Elongator_complex_protein_4"/>
</dbReference>
<evidence type="ECO:0000256" key="4">
    <source>
        <dbReference type="ARBA" id="ARBA00007573"/>
    </source>
</evidence>
<comment type="subcellular location">
    <subcellularLocation>
        <location evidence="2">Cytoplasm</location>
    </subcellularLocation>
    <subcellularLocation>
        <location evidence="1">Nucleus</location>
    </subcellularLocation>
</comment>
<proteinExistence type="inferred from homology"/>
<comment type="pathway">
    <text evidence="3">tRNA modification; 5-methoxycarbonylmethyl-2-thiouridine-tRNA biosynthesis.</text>
</comment>
<feature type="compositionally biased region" description="Polar residues" evidence="9">
    <location>
        <begin position="356"/>
        <end position="408"/>
    </location>
</feature>
<evidence type="ECO:0000256" key="9">
    <source>
        <dbReference type="SAM" id="MobiDB-lite"/>
    </source>
</evidence>